<evidence type="ECO:0000313" key="1">
    <source>
        <dbReference type="EMBL" id="ARF59217.1"/>
    </source>
</evidence>
<accession>A0A1V0U243</accession>
<protein>
    <recommendedName>
        <fullName evidence="3">Cysteinyl-tRNA synthetase</fullName>
    </recommendedName>
</protein>
<dbReference type="AlphaFoldDB" id="A0A1V0U243"/>
<gene>
    <name evidence="1" type="ORF">B1H19_03485</name>
</gene>
<keyword evidence="2" id="KW-1185">Reference proteome</keyword>
<dbReference type="Gene3D" id="1.20.120.640">
    <property type="entry name" value="Anticodon-binding domain of a subclass of class I aminoacyl-tRNA synthetases"/>
    <property type="match status" value="1"/>
</dbReference>
<dbReference type="KEGG" id="sgv:B1H19_03485"/>
<name>A0A1V0U243_9ACTN</name>
<evidence type="ECO:0000313" key="2">
    <source>
        <dbReference type="Proteomes" id="UP000192726"/>
    </source>
</evidence>
<organism evidence="1 2">
    <name type="scientific">Streptomyces gilvosporeus</name>
    <dbReference type="NCBI Taxonomy" id="553510"/>
    <lineage>
        <taxon>Bacteria</taxon>
        <taxon>Bacillati</taxon>
        <taxon>Actinomycetota</taxon>
        <taxon>Actinomycetes</taxon>
        <taxon>Kitasatosporales</taxon>
        <taxon>Streptomycetaceae</taxon>
        <taxon>Streptomyces</taxon>
    </lineage>
</organism>
<dbReference type="STRING" id="553510.B1H19_03485"/>
<reference evidence="1 2" key="1">
    <citation type="submission" date="2017-04" db="EMBL/GenBank/DDBJ databases">
        <title>Complete Genome Sequence of Streptomyces gilvosporeus F607, a Capable Producer of Natamycin.</title>
        <authorList>
            <person name="Zong G."/>
            <person name="Zhong C."/>
            <person name="Fu J."/>
            <person name="Qin R."/>
            <person name="Cao G."/>
        </authorList>
    </citation>
    <scope>NUCLEOTIDE SEQUENCE [LARGE SCALE GENOMIC DNA]</scope>
    <source>
        <strain evidence="1 2">F607</strain>
    </source>
</reference>
<sequence length="247" mass="26468">MLRLTDGRTHHLVELPTLRRGLLRMCVHLSCPGLAIGAADLRTLLVGDVLFRAAETVGVQARHTVDLPDLPPEQAKALDRATAALGINPPADGMAAADVHVSATQRPDTEHGVWIEVGPVRDRLTAIPGLHDGAAADPLALRLALLSHPHHEPITLTSRTLADAERTLTLWRGRVADWARSPSRPVPDSIRCQARTAITDDLGTPGVLAVLRHVAAEPGVPDGAKFEVFAYLDRVLGLDLVRDVGRA</sequence>
<dbReference type="EMBL" id="CP020569">
    <property type="protein sequence ID" value="ARF59217.1"/>
    <property type="molecule type" value="Genomic_DNA"/>
</dbReference>
<dbReference type="Proteomes" id="UP000192726">
    <property type="component" value="Chromosome"/>
</dbReference>
<dbReference type="OrthoDB" id="4458334at2"/>
<dbReference type="RefSeq" id="WP_083109408.1">
    <property type="nucleotide sequence ID" value="NZ_JBFABM010000031.1"/>
</dbReference>
<proteinExistence type="predicted"/>
<evidence type="ECO:0008006" key="3">
    <source>
        <dbReference type="Google" id="ProtNLM"/>
    </source>
</evidence>